<keyword evidence="2" id="KW-1185">Reference proteome</keyword>
<evidence type="ECO:0000313" key="2">
    <source>
        <dbReference type="Proteomes" id="UP000037460"/>
    </source>
</evidence>
<reference evidence="2" key="1">
    <citation type="journal article" date="2015" name="PLoS Genet.">
        <title>Genome Sequence and Transcriptome Analyses of Chrysochromulina tobin: Metabolic Tools for Enhanced Algal Fitness in the Prominent Order Prymnesiales (Haptophyceae).</title>
        <authorList>
            <person name="Hovde B.T."/>
            <person name="Deodato C.R."/>
            <person name="Hunsperger H.M."/>
            <person name="Ryken S.A."/>
            <person name="Yost W."/>
            <person name="Jha R.K."/>
            <person name="Patterson J."/>
            <person name="Monnat R.J. Jr."/>
            <person name="Barlow S.B."/>
            <person name="Starkenburg S.R."/>
            <person name="Cattolico R.A."/>
        </authorList>
    </citation>
    <scope>NUCLEOTIDE SEQUENCE</scope>
    <source>
        <strain evidence="2">CCMP291</strain>
    </source>
</reference>
<accession>A0A0M0JVT2</accession>
<comment type="caution">
    <text evidence="1">The sequence shown here is derived from an EMBL/GenBank/DDBJ whole genome shotgun (WGS) entry which is preliminary data.</text>
</comment>
<evidence type="ECO:0000313" key="1">
    <source>
        <dbReference type="EMBL" id="KOO30680.1"/>
    </source>
</evidence>
<sequence>MFYINLCSHGVEYRDTESNSEYDADELEGEADAETEKQRVTLGMWSEVRFPFDMYQEALNRQEYERGRIHPALVKLLRSIEFDSMA</sequence>
<organism evidence="1 2">
    <name type="scientific">Chrysochromulina tobinii</name>
    <dbReference type="NCBI Taxonomy" id="1460289"/>
    <lineage>
        <taxon>Eukaryota</taxon>
        <taxon>Haptista</taxon>
        <taxon>Haptophyta</taxon>
        <taxon>Prymnesiophyceae</taxon>
        <taxon>Prymnesiales</taxon>
        <taxon>Chrysochromulinaceae</taxon>
        <taxon>Chrysochromulina</taxon>
    </lineage>
</organism>
<protein>
    <submittedName>
        <fullName evidence="1">Uncharacterized protein</fullName>
    </submittedName>
</protein>
<name>A0A0M0JVT2_9EUKA</name>
<gene>
    <name evidence="1" type="ORF">Ctob_004974</name>
</gene>
<proteinExistence type="predicted"/>
<dbReference type="EMBL" id="JWZX01002180">
    <property type="protein sequence ID" value="KOO30680.1"/>
    <property type="molecule type" value="Genomic_DNA"/>
</dbReference>
<dbReference type="Proteomes" id="UP000037460">
    <property type="component" value="Unassembled WGS sequence"/>
</dbReference>
<dbReference type="AlphaFoldDB" id="A0A0M0JVT2"/>